<keyword evidence="7 8" id="KW-0998">Cell outer membrane</keyword>
<keyword evidence="6 8" id="KW-0472">Membrane</keyword>
<evidence type="ECO:0000256" key="3">
    <source>
        <dbReference type="ARBA" id="ARBA00022452"/>
    </source>
</evidence>
<dbReference type="InterPro" id="IPR039426">
    <property type="entry name" value="TonB-dep_rcpt-like"/>
</dbReference>
<organism evidence="13 14">
    <name type="scientific">Sphingomonas jeddahensis</name>
    <dbReference type="NCBI Taxonomy" id="1915074"/>
    <lineage>
        <taxon>Bacteria</taxon>
        <taxon>Pseudomonadati</taxon>
        <taxon>Pseudomonadota</taxon>
        <taxon>Alphaproteobacteria</taxon>
        <taxon>Sphingomonadales</taxon>
        <taxon>Sphingomonadaceae</taxon>
        <taxon>Sphingomonas</taxon>
    </lineage>
</organism>
<keyword evidence="10" id="KW-0732">Signal</keyword>
<gene>
    <name evidence="13" type="primary">cirA_7</name>
    <name evidence="13" type="ORF">SPHI_27930</name>
</gene>
<dbReference type="PANTHER" id="PTHR40980:SF4">
    <property type="entry name" value="TONB-DEPENDENT RECEPTOR-LIKE BETA-BARREL DOMAIN-CONTAINING PROTEIN"/>
    <property type="match status" value="1"/>
</dbReference>
<dbReference type="Proteomes" id="UP000188729">
    <property type="component" value="Unassembled WGS sequence"/>
</dbReference>
<dbReference type="CDD" id="cd01347">
    <property type="entry name" value="ligand_gated_channel"/>
    <property type="match status" value="1"/>
</dbReference>
<dbReference type="Pfam" id="PF00593">
    <property type="entry name" value="TonB_dep_Rec_b-barrel"/>
    <property type="match status" value="1"/>
</dbReference>
<feature type="domain" description="TonB-dependent receptor plug" evidence="12">
    <location>
        <begin position="128"/>
        <end position="228"/>
    </location>
</feature>
<dbReference type="InterPro" id="IPR013784">
    <property type="entry name" value="Carb-bd-like_fold"/>
</dbReference>
<reference evidence="13 14" key="1">
    <citation type="submission" date="2016-11" db="EMBL/GenBank/DDBJ databases">
        <title>Genome sequence of Sphingomonas jeddahensis G39.</title>
        <authorList>
            <person name="Poehlein A."/>
            <person name="Wuebbeler J.H."/>
            <person name="Steinbuechel A."/>
            <person name="Daniel R."/>
        </authorList>
    </citation>
    <scope>NUCLEOTIDE SEQUENCE [LARGE SCALE GENOMIC DNA]</scope>
    <source>
        <strain evidence="13 14">G39</strain>
    </source>
</reference>
<evidence type="ECO:0000256" key="10">
    <source>
        <dbReference type="SAM" id="SignalP"/>
    </source>
</evidence>
<dbReference type="PANTHER" id="PTHR40980">
    <property type="entry name" value="PLUG DOMAIN-CONTAINING PROTEIN"/>
    <property type="match status" value="1"/>
</dbReference>
<evidence type="ECO:0000259" key="11">
    <source>
        <dbReference type="Pfam" id="PF00593"/>
    </source>
</evidence>
<keyword evidence="4 8" id="KW-0812">Transmembrane</keyword>
<evidence type="ECO:0000256" key="4">
    <source>
        <dbReference type="ARBA" id="ARBA00022692"/>
    </source>
</evidence>
<evidence type="ECO:0000256" key="8">
    <source>
        <dbReference type="PROSITE-ProRule" id="PRU01360"/>
    </source>
</evidence>
<protein>
    <submittedName>
        <fullName evidence="13">Colicin I receptor</fullName>
    </submittedName>
</protein>
<dbReference type="InterPro" id="IPR036942">
    <property type="entry name" value="Beta-barrel_TonB_sf"/>
</dbReference>
<dbReference type="GO" id="GO:0030246">
    <property type="term" value="F:carbohydrate binding"/>
    <property type="evidence" value="ECO:0007669"/>
    <property type="project" value="InterPro"/>
</dbReference>
<evidence type="ECO:0000313" key="13">
    <source>
        <dbReference type="EMBL" id="ONF95013.1"/>
    </source>
</evidence>
<evidence type="ECO:0000256" key="7">
    <source>
        <dbReference type="ARBA" id="ARBA00023237"/>
    </source>
</evidence>
<dbReference type="GO" id="GO:0009279">
    <property type="term" value="C:cell outer membrane"/>
    <property type="evidence" value="ECO:0007669"/>
    <property type="project" value="UniProtKB-SubCell"/>
</dbReference>
<keyword evidence="14" id="KW-1185">Reference proteome</keyword>
<evidence type="ECO:0000313" key="14">
    <source>
        <dbReference type="Proteomes" id="UP000188729"/>
    </source>
</evidence>
<dbReference type="OrthoDB" id="5476657at2"/>
<keyword evidence="2 8" id="KW-0813">Transport</keyword>
<name>A0A1V2ER30_9SPHN</name>
<keyword evidence="5 9" id="KW-0798">TonB box</keyword>
<dbReference type="EMBL" id="MPSB01000018">
    <property type="protein sequence ID" value="ONF95013.1"/>
    <property type="molecule type" value="Genomic_DNA"/>
</dbReference>
<dbReference type="RefSeq" id="WP_076745548.1">
    <property type="nucleotide sequence ID" value="NZ_MPSB01000018.1"/>
</dbReference>
<comment type="similarity">
    <text evidence="8 9">Belongs to the TonB-dependent receptor family.</text>
</comment>
<proteinExistence type="inferred from homology"/>
<dbReference type="InterPro" id="IPR000531">
    <property type="entry name" value="Beta-barrel_TonB"/>
</dbReference>
<feature type="signal peptide" evidence="10">
    <location>
        <begin position="1"/>
        <end position="25"/>
    </location>
</feature>
<evidence type="ECO:0000256" key="1">
    <source>
        <dbReference type="ARBA" id="ARBA00004571"/>
    </source>
</evidence>
<sequence length="941" mass="103375">MFKTTARARLLIGAALLCVPAIAQAGQVVGTVSDASGTRTLPSAQVTIVELGRTIQADRAGRYRFPDVPAGTYTLRVVYTGAEPVETTINVDDSGELTQDVAVGSGGDILVTGQRANIASSLSRQRGADGVESVLTRDSIGQFPDQNVAEAVRRAPGVNVLNDQGEGRFVAVRGLDPSLNAASLNGVRVPAPEADTRSVALDVVASELIESIEIKKSLTPDMDADTIGASVEINTTTAFARKKNLLAASIEGSYNHYSDELTPKGSVNFSTRITDNFGISGGASYYLRKFETDNVEMDGWNTDDAGNGYADTVEYRDYDVRRLRTGGSLSLDWAPMEGTTLYARGIYNRFSDQEDRRRLIFEMDEAPATSTGTSATFDAADGRIRVERDLKDRFEKQTIQSYQIGGETNTGPWRLRYSAAWSRASELENGSIDPITFRRDFEGEEGDDLTLGFDYSNYLLPRFTVGGADAGAFNQASEYGFDSFDRTTLSRAVDREWNFRTDITRTFALAEGTFDVQLGGKARLREKTYDLNVDTFDGFDGDFTLADVTGPQTYRLADLGPVVGKKGQRAFLSSNLAGFELDSLGSAFDSVAEDFAVKEDIFAGYILGRYQAGALRLIGGVRVEHTENNIRGNVATLNEDADEGEQLLVTPNQVVRSYTDWLPSAVLRYEATKDVVLRAGVFKSLVRPSIGQLAPRFSIERDGDDLEGAFGNPDLKPYRAWNVDAGAEWYFAKSSVLQAGVFYKDIKDYITTVTFEGDDAPYNGVYRGIAFTEADIPLNMGKAKIFGVEVGYSQVYTMLPAPFDGLLTNLNYTFTDADGQTFDGDTGGLRDIMLPASSKHTFNAVLGYEKGPVSIRLAGTYRDKYLDEVQAIADEDRYVRQHFQLDASARFRITPNFQLFGEWVNINNAKYVAYQNAPVSRRLLQYEEYSYTLKFGIRGNF</sequence>
<evidence type="ECO:0000256" key="2">
    <source>
        <dbReference type="ARBA" id="ARBA00022448"/>
    </source>
</evidence>
<dbReference type="Pfam" id="PF13620">
    <property type="entry name" value="CarboxypepD_reg"/>
    <property type="match status" value="1"/>
</dbReference>
<comment type="subcellular location">
    <subcellularLocation>
        <location evidence="1 8">Cell outer membrane</location>
        <topology evidence="1 8">Multi-pass membrane protein</topology>
    </subcellularLocation>
</comment>
<dbReference type="NCBIfam" id="TIGR01782">
    <property type="entry name" value="TonB-Xanth-Caul"/>
    <property type="match status" value="1"/>
</dbReference>
<dbReference type="InterPro" id="IPR010104">
    <property type="entry name" value="TonB_rcpt_bac"/>
</dbReference>
<evidence type="ECO:0000259" key="12">
    <source>
        <dbReference type="Pfam" id="PF07715"/>
    </source>
</evidence>
<dbReference type="PROSITE" id="PS52016">
    <property type="entry name" value="TONB_DEPENDENT_REC_3"/>
    <property type="match status" value="1"/>
</dbReference>
<dbReference type="Gene3D" id="2.170.130.10">
    <property type="entry name" value="TonB-dependent receptor, plug domain"/>
    <property type="match status" value="1"/>
</dbReference>
<dbReference type="STRING" id="1915074.SPHI_27930"/>
<dbReference type="InterPro" id="IPR012910">
    <property type="entry name" value="Plug_dom"/>
</dbReference>
<dbReference type="Pfam" id="PF07715">
    <property type="entry name" value="Plug"/>
    <property type="match status" value="1"/>
</dbReference>
<dbReference type="AlphaFoldDB" id="A0A1V2ER30"/>
<accession>A0A1V2ER30</accession>
<dbReference type="Gene3D" id="2.40.170.20">
    <property type="entry name" value="TonB-dependent receptor, beta-barrel domain"/>
    <property type="match status" value="1"/>
</dbReference>
<evidence type="ECO:0000256" key="9">
    <source>
        <dbReference type="RuleBase" id="RU003357"/>
    </source>
</evidence>
<evidence type="ECO:0000256" key="6">
    <source>
        <dbReference type="ARBA" id="ARBA00023136"/>
    </source>
</evidence>
<feature type="domain" description="TonB-dependent receptor-like beta-barrel" evidence="11">
    <location>
        <begin position="445"/>
        <end position="902"/>
    </location>
</feature>
<comment type="caution">
    <text evidence="13">The sequence shown here is derived from an EMBL/GenBank/DDBJ whole genome shotgun (WGS) entry which is preliminary data.</text>
</comment>
<feature type="chain" id="PRO_5012007817" evidence="10">
    <location>
        <begin position="26"/>
        <end position="941"/>
    </location>
</feature>
<dbReference type="SUPFAM" id="SSF56935">
    <property type="entry name" value="Porins"/>
    <property type="match status" value="1"/>
</dbReference>
<dbReference type="Gene3D" id="2.60.40.1120">
    <property type="entry name" value="Carboxypeptidase-like, regulatory domain"/>
    <property type="match status" value="1"/>
</dbReference>
<keyword evidence="3 8" id="KW-1134">Transmembrane beta strand</keyword>
<dbReference type="InterPro" id="IPR037066">
    <property type="entry name" value="Plug_dom_sf"/>
</dbReference>
<keyword evidence="13" id="KW-0675">Receptor</keyword>
<dbReference type="SUPFAM" id="SSF49452">
    <property type="entry name" value="Starch-binding domain-like"/>
    <property type="match status" value="1"/>
</dbReference>
<evidence type="ECO:0000256" key="5">
    <source>
        <dbReference type="ARBA" id="ARBA00023077"/>
    </source>
</evidence>